<accession>A0ABZ1C7J0</accession>
<feature type="transmembrane region" description="Helical" evidence="6">
    <location>
        <begin position="62"/>
        <end position="82"/>
    </location>
</feature>
<evidence type="ECO:0000256" key="2">
    <source>
        <dbReference type="ARBA" id="ARBA00010350"/>
    </source>
</evidence>
<evidence type="ECO:0000256" key="4">
    <source>
        <dbReference type="ARBA" id="ARBA00022989"/>
    </source>
</evidence>
<dbReference type="PANTHER" id="PTHR23291:SF50">
    <property type="entry name" value="PROTEIN LIFEGUARD 4"/>
    <property type="match status" value="1"/>
</dbReference>
<name>A0ABZ1C7J0_9BACT</name>
<feature type="transmembrane region" description="Helical" evidence="6">
    <location>
        <begin position="27"/>
        <end position="50"/>
    </location>
</feature>
<keyword evidence="8" id="KW-1185">Reference proteome</keyword>
<dbReference type="Pfam" id="PF01027">
    <property type="entry name" value="Bax1-I"/>
    <property type="match status" value="1"/>
</dbReference>
<evidence type="ECO:0000256" key="5">
    <source>
        <dbReference type="ARBA" id="ARBA00023136"/>
    </source>
</evidence>
<reference evidence="7 8" key="1">
    <citation type="submission" date="2023-12" db="EMBL/GenBank/DDBJ databases">
        <title>Description of an unclassified Opitutus bacterium of Verrucomicrobiota.</title>
        <authorList>
            <person name="Zhang D.-F."/>
        </authorList>
    </citation>
    <scope>NUCLEOTIDE SEQUENCE [LARGE SCALE GENOMIC DNA]</scope>
    <source>
        <strain evidence="7 8">WL0086</strain>
    </source>
</reference>
<evidence type="ECO:0000256" key="6">
    <source>
        <dbReference type="RuleBase" id="RU004379"/>
    </source>
</evidence>
<keyword evidence="4 6" id="KW-1133">Transmembrane helix</keyword>
<feature type="transmembrane region" description="Helical" evidence="6">
    <location>
        <begin position="208"/>
        <end position="226"/>
    </location>
</feature>
<keyword evidence="5 6" id="KW-0472">Membrane</keyword>
<proteinExistence type="inferred from homology"/>
<dbReference type="PANTHER" id="PTHR23291">
    <property type="entry name" value="BAX INHIBITOR-RELATED"/>
    <property type="match status" value="1"/>
</dbReference>
<protein>
    <submittedName>
        <fullName evidence="7">Bax inhibitor-1 family protein</fullName>
    </submittedName>
</protein>
<feature type="transmembrane region" description="Helical" evidence="6">
    <location>
        <begin position="89"/>
        <end position="109"/>
    </location>
</feature>
<evidence type="ECO:0000313" key="7">
    <source>
        <dbReference type="EMBL" id="WRQ87471.1"/>
    </source>
</evidence>
<dbReference type="InterPro" id="IPR006214">
    <property type="entry name" value="Bax_inhibitor_1-related"/>
</dbReference>
<feature type="transmembrane region" description="Helical" evidence="6">
    <location>
        <begin position="153"/>
        <end position="171"/>
    </location>
</feature>
<organism evidence="7 8">
    <name type="scientific">Actomonas aquatica</name>
    <dbReference type="NCBI Taxonomy" id="2866162"/>
    <lineage>
        <taxon>Bacteria</taxon>
        <taxon>Pseudomonadati</taxon>
        <taxon>Verrucomicrobiota</taxon>
        <taxon>Opitutia</taxon>
        <taxon>Opitutales</taxon>
        <taxon>Opitutaceae</taxon>
        <taxon>Actomonas</taxon>
    </lineage>
</organism>
<keyword evidence="3 6" id="KW-0812">Transmembrane</keyword>
<feature type="transmembrane region" description="Helical" evidence="6">
    <location>
        <begin position="177"/>
        <end position="196"/>
    </location>
</feature>
<dbReference type="EMBL" id="CP139781">
    <property type="protein sequence ID" value="WRQ87471.1"/>
    <property type="molecule type" value="Genomic_DNA"/>
</dbReference>
<evidence type="ECO:0000256" key="3">
    <source>
        <dbReference type="ARBA" id="ARBA00022692"/>
    </source>
</evidence>
<evidence type="ECO:0000256" key="1">
    <source>
        <dbReference type="ARBA" id="ARBA00004141"/>
    </source>
</evidence>
<dbReference type="Proteomes" id="UP000738431">
    <property type="component" value="Chromosome"/>
</dbReference>
<sequence>MQSQPGNPFVVAQAPAEQRAAFIRETYFTLAGAIFAFVALEAVFIGSSWAPDVVRLMTGGQYSWLIVLGAFMGVSWLADAWARSNVSQALQYVGLGLFVAAEAFLFLPLLYIASNFSSPDVIPMAAIITGLLFAGLTATAFMTRKDFSFMRGILAIGGFVALGVIVCSMLFGFQLGLLFSAVMVLFAGGSILYTTSNIIHHYRTDQPVAAALALFSSVMLLFWYVLRILMAARR</sequence>
<gene>
    <name evidence="7" type="ORF">K1X11_021870</name>
</gene>
<comment type="similarity">
    <text evidence="2 6">Belongs to the BI1 family.</text>
</comment>
<comment type="subcellular location">
    <subcellularLocation>
        <location evidence="1">Membrane</location>
        <topology evidence="1">Multi-pass membrane protein</topology>
    </subcellularLocation>
</comment>
<evidence type="ECO:0000313" key="8">
    <source>
        <dbReference type="Proteomes" id="UP000738431"/>
    </source>
</evidence>
<feature type="transmembrane region" description="Helical" evidence="6">
    <location>
        <begin position="121"/>
        <end position="141"/>
    </location>
</feature>
<dbReference type="RefSeq" id="WP_221030365.1">
    <property type="nucleotide sequence ID" value="NZ_CP139781.1"/>
</dbReference>